<accession>E5Y6P6</accession>
<dbReference type="InterPro" id="IPR054182">
    <property type="entry name" value="DUF6889"/>
</dbReference>
<dbReference type="STRING" id="563192.HMPREF0179_01859"/>
<dbReference type="Pfam" id="PF21829">
    <property type="entry name" value="DUF6889"/>
    <property type="match status" value="1"/>
</dbReference>
<comment type="caution">
    <text evidence="1">The sequence shown here is derived from an EMBL/GenBank/DDBJ whole genome shotgun (WGS) entry which is preliminary data.</text>
</comment>
<gene>
    <name evidence="1" type="ORF">HMPREF0179_01859</name>
</gene>
<evidence type="ECO:0000313" key="1">
    <source>
        <dbReference type="EMBL" id="EFV44322.1"/>
    </source>
</evidence>
<evidence type="ECO:0000313" key="2">
    <source>
        <dbReference type="Proteomes" id="UP000006034"/>
    </source>
</evidence>
<dbReference type="EMBL" id="ADCP02000001">
    <property type="protein sequence ID" value="EFV44322.1"/>
    <property type="molecule type" value="Genomic_DNA"/>
</dbReference>
<reference evidence="1 2" key="1">
    <citation type="submission" date="2010-10" db="EMBL/GenBank/DDBJ databases">
        <authorList>
            <consortium name="The Broad Institute Genome Sequencing Platform"/>
            <person name="Ward D."/>
            <person name="Earl A."/>
            <person name="Feldgarden M."/>
            <person name="Young S.K."/>
            <person name="Gargeya S."/>
            <person name="Zeng Q."/>
            <person name="Alvarado L."/>
            <person name="Berlin A."/>
            <person name="Bochicchio J."/>
            <person name="Chapman S.B."/>
            <person name="Chen Z."/>
            <person name="Freedman E."/>
            <person name="Gellesch M."/>
            <person name="Goldberg J."/>
            <person name="Griggs A."/>
            <person name="Gujja S."/>
            <person name="Heilman E."/>
            <person name="Heiman D."/>
            <person name="Howarth C."/>
            <person name="Mehta T."/>
            <person name="Neiman D."/>
            <person name="Pearson M."/>
            <person name="Roberts A."/>
            <person name="Saif S."/>
            <person name="Shea T."/>
            <person name="Shenoy N."/>
            <person name="Sisk P."/>
            <person name="Stolte C."/>
            <person name="Sykes S."/>
            <person name="White J."/>
            <person name="Yandava C."/>
            <person name="Allen-Vercoe E."/>
            <person name="Sibley C."/>
            <person name="Ambrose C.E."/>
            <person name="Strauss J."/>
            <person name="Daigneault M."/>
            <person name="Haas B."/>
            <person name="Nusbaum C."/>
            <person name="Birren B."/>
        </authorList>
    </citation>
    <scope>NUCLEOTIDE SEQUENCE [LARGE SCALE GENOMIC DNA]</scope>
    <source>
        <strain evidence="1 2">3_1_6</strain>
    </source>
</reference>
<proteinExistence type="predicted"/>
<dbReference type="HOGENOM" id="CLU_207623_1_0_7"/>
<name>E5Y6P6_BILW3</name>
<keyword evidence="2" id="KW-1185">Reference proteome</keyword>
<dbReference type="AlphaFoldDB" id="E5Y6P6"/>
<dbReference type="eggNOG" id="ENOG5033DTU">
    <property type="taxonomic scope" value="Bacteria"/>
</dbReference>
<dbReference type="GeneID" id="78087851"/>
<dbReference type="Proteomes" id="UP000006034">
    <property type="component" value="Unassembled WGS sequence"/>
</dbReference>
<organism evidence="1 2">
    <name type="scientific">Bilophila wadsworthia (strain 3_1_6)</name>
    <dbReference type="NCBI Taxonomy" id="563192"/>
    <lineage>
        <taxon>Bacteria</taxon>
        <taxon>Pseudomonadati</taxon>
        <taxon>Thermodesulfobacteriota</taxon>
        <taxon>Desulfovibrionia</taxon>
        <taxon>Desulfovibrionales</taxon>
        <taxon>Desulfovibrionaceae</taxon>
        <taxon>Bilophila</taxon>
    </lineage>
</organism>
<reference evidence="1 2" key="2">
    <citation type="submission" date="2013-04" db="EMBL/GenBank/DDBJ databases">
        <title>The Genome Sequence of Bilophila wadsworthia 3_1_6.</title>
        <authorList>
            <consortium name="The Broad Institute Genomics Platform"/>
            <person name="Earl A."/>
            <person name="Ward D."/>
            <person name="Feldgarden M."/>
            <person name="Gevers D."/>
            <person name="Sibley C."/>
            <person name="Strauss J."/>
            <person name="Allen-Vercoe E."/>
            <person name="Walker B."/>
            <person name="Young S."/>
            <person name="Zeng Q."/>
            <person name="Gargeya S."/>
            <person name="Fitzgerald M."/>
            <person name="Haas B."/>
            <person name="Abouelleil A."/>
            <person name="Allen A.W."/>
            <person name="Alvarado L."/>
            <person name="Arachchi H.M."/>
            <person name="Berlin A.M."/>
            <person name="Chapman S.B."/>
            <person name="Gainer-Dewar J."/>
            <person name="Goldberg J."/>
            <person name="Griggs A."/>
            <person name="Gujja S."/>
            <person name="Hansen M."/>
            <person name="Howarth C."/>
            <person name="Imamovic A."/>
            <person name="Ireland A."/>
            <person name="Larimer J."/>
            <person name="McCowan C."/>
            <person name="Murphy C."/>
            <person name="Pearson M."/>
            <person name="Poon T.W."/>
            <person name="Priest M."/>
            <person name="Roberts A."/>
            <person name="Saif S."/>
            <person name="Shea T."/>
            <person name="Sisk P."/>
            <person name="Sykes S."/>
            <person name="Wortman J."/>
            <person name="Nusbaum C."/>
            <person name="Birren B."/>
        </authorList>
    </citation>
    <scope>NUCLEOTIDE SEQUENCE [LARGE SCALE GENOMIC DNA]</scope>
    <source>
        <strain evidence="1 2">3_1_6</strain>
    </source>
</reference>
<sequence>MRPVLRGLCRYEGLKDGTLSLEDVALMNDALTVQEENERRFMAAKEKERA</sequence>
<dbReference type="RefSeq" id="WP_005027512.1">
    <property type="nucleotide sequence ID" value="NZ_KE150238.1"/>
</dbReference>
<protein>
    <submittedName>
        <fullName evidence="1">Uncharacterized protein</fullName>
    </submittedName>
</protein>